<dbReference type="PRINTS" id="PR00037">
    <property type="entry name" value="HTHLACR"/>
</dbReference>
<proteinExistence type="predicted"/>
<dbReference type="Gene3D" id="1.10.10.10">
    <property type="entry name" value="Winged helix-like DNA-binding domain superfamily/Winged helix DNA-binding domain"/>
    <property type="match status" value="1"/>
</dbReference>
<dbReference type="Pfam" id="PF08220">
    <property type="entry name" value="HTH_DeoR"/>
    <property type="match status" value="1"/>
</dbReference>
<dbReference type="Proteomes" id="UP001565283">
    <property type="component" value="Unassembled WGS sequence"/>
</dbReference>
<dbReference type="RefSeq" id="WP_369948220.1">
    <property type="nucleotide sequence ID" value="NZ_JBCLSH010000011.1"/>
</dbReference>
<keyword evidence="6" id="KW-1185">Reference proteome</keyword>
<protein>
    <submittedName>
        <fullName evidence="5">DeoR/GlpR family DNA-binding transcription regulator</fullName>
    </submittedName>
</protein>
<dbReference type="InterPro" id="IPR050313">
    <property type="entry name" value="Carb_Metab_HTH_regulators"/>
</dbReference>
<gene>
    <name evidence="5" type="ORF">AALA52_04870</name>
</gene>
<name>A0ABV4D1Z4_9LACT</name>
<dbReference type="PROSITE" id="PS00894">
    <property type="entry name" value="HTH_DEOR_1"/>
    <property type="match status" value="1"/>
</dbReference>
<keyword evidence="2 5" id="KW-0238">DNA-binding</keyword>
<accession>A0ABV4D1Z4</accession>
<dbReference type="PANTHER" id="PTHR30363:SF60">
    <property type="entry name" value="HTH-TYPE TRANSCRIPTIONAL REGULATOR IOLR"/>
    <property type="match status" value="1"/>
</dbReference>
<reference evidence="5 6" key="1">
    <citation type="submission" date="2024-03" db="EMBL/GenBank/DDBJ databases">
        <title>Mouse gut bacterial collection (mGBC) of GemPharmatech.</title>
        <authorList>
            <person name="He Y."/>
            <person name="Dong L."/>
            <person name="Wu D."/>
            <person name="Gao X."/>
            <person name="Lin Z."/>
        </authorList>
    </citation>
    <scope>NUCLEOTIDE SEQUENCE [LARGE SCALE GENOMIC DNA]</scope>
    <source>
        <strain evidence="5 6">61-15</strain>
    </source>
</reference>
<organism evidence="5 6">
    <name type="scientific">Lactococcus ileimucosae</name>
    <dbReference type="NCBI Taxonomy" id="2941329"/>
    <lineage>
        <taxon>Bacteria</taxon>
        <taxon>Bacillati</taxon>
        <taxon>Bacillota</taxon>
        <taxon>Bacilli</taxon>
        <taxon>Lactobacillales</taxon>
        <taxon>Streptococcaceae</taxon>
        <taxon>Lactococcus</taxon>
    </lineage>
</organism>
<dbReference type="InterPro" id="IPR036390">
    <property type="entry name" value="WH_DNA-bd_sf"/>
</dbReference>
<dbReference type="Gene3D" id="3.40.50.1360">
    <property type="match status" value="1"/>
</dbReference>
<evidence type="ECO:0000313" key="5">
    <source>
        <dbReference type="EMBL" id="MEY8443577.1"/>
    </source>
</evidence>
<evidence type="ECO:0000256" key="1">
    <source>
        <dbReference type="ARBA" id="ARBA00023015"/>
    </source>
</evidence>
<dbReference type="PANTHER" id="PTHR30363">
    <property type="entry name" value="HTH-TYPE TRANSCRIPTIONAL REGULATOR SRLR-RELATED"/>
    <property type="match status" value="1"/>
</dbReference>
<evidence type="ECO:0000313" key="6">
    <source>
        <dbReference type="Proteomes" id="UP001565283"/>
    </source>
</evidence>
<dbReference type="InterPro" id="IPR036388">
    <property type="entry name" value="WH-like_DNA-bd_sf"/>
</dbReference>
<feature type="domain" description="HTH deoR-type" evidence="4">
    <location>
        <begin position="2"/>
        <end position="57"/>
    </location>
</feature>
<dbReference type="InterPro" id="IPR014036">
    <property type="entry name" value="DeoR-like_C"/>
</dbReference>
<dbReference type="InterPro" id="IPR018356">
    <property type="entry name" value="Tscrpt_reg_HTH_DeoR_CS"/>
</dbReference>
<dbReference type="PROSITE" id="PS51000">
    <property type="entry name" value="HTH_DEOR_2"/>
    <property type="match status" value="1"/>
</dbReference>
<dbReference type="InterPro" id="IPR001034">
    <property type="entry name" value="DeoR_HTH"/>
</dbReference>
<comment type="caution">
    <text evidence="5">The sequence shown here is derived from an EMBL/GenBank/DDBJ whole genome shotgun (WGS) entry which is preliminary data.</text>
</comment>
<evidence type="ECO:0000256" key="2">
    <source>
        <dbReference type="ARBA" id="ARBA00023125"/>
    </source>
</evidence>
<sequence>MKVERLNQIERLILEKGNVSFKQLQDHFDVSLNTLRRDINELVAQGKVEKVYGGVKAVRKIHELVHFEQREFTEQLAKVKIGKTAAALVESGDIIYIDSGTTTVQMLPYLPQDLEVTILTNNLDVIIAAANRPKVNLLVVGSKFKHSTRSFVDAASGLNLPRININKAFMATTGISLTAGLTNSDAQEQVIKSDICKASQQIILLADHTKFGHTALMTYADLKEISAVVTDRLEVQEQEFQDFFESHNIQVLFSEL</sequence>
<dbReference type="SMART" id="SM00420">
    <property type="entry name" value="HTH_DEOR"/>
    <property type="match status" value="1"/>
</dbReference>
<keyword evidence="1" id="KW-0805">Transcription regulation</keyword>
<dbReference type="InterPro" id="IPR037171">
    <property type="entry name" value="NagB/RpiA_transferase-like"/>
</dbReference>
<dbReference type="GO" id="GO:0003677">
    <property type="term" value="F:DNA binding"/>
    <property type="evidence" value="ECO:0007669"/>
    <property type="project" value="UniProtKB-KW"/>
</dbReference>
<evidence type="ECO:0000256" key="3">
    <source>
        <dbReference type="ARBA" id="ARBA00023163"/>
    </source>
</evidence>
<keyword evidence="3" id="KW-0804">Transcription</keyword>
<dbReference type="SUPFAM" id="SSF46785">
    <property type="entry name" value="Winged helix' DNA-binding domain"/>
    <property type="match status" value="1"/>
</dbReference>
<dbReference type="SUPFAM" id="SSF100950">
    <property type="entry name" value="NagB/RpiA/CoA transferase-like"/>
    <property type="match status" value="1"/>
</dbReference>
<evidence type="ECO:0000259" key="4">
    <source>
        <dbReference type="PROSITE" id="PS51000"/>
    </source>
</evidence>
<dbReference type="EMBL" id="JBCLSH010000011">
    <property type="protein sequence ID" value="MEY8443577.1"/>
    <property type="molecule type" value="Genomic_DNA"/>
</dbReference>
<dbReference type="Pfam" id="PF00455">
    <property type="entry name" value="DeoRC"/>
    <property type="match status" value="1"/>
</dbReference>
<dbReference type="SMART" id="SM01134">
    <property type="entry name" value="DeoRC"/>
    <property type="match status" value="1"/>
</dbReference>